<protein>
    <recommendedName>
        <fullName evidence="3">ESX-1 secretion-associated protein</fullName>
    </recommendedName>
</protein>
<evidence type="ECO:0008006" key="3">
    <source>
        <dbReference type="Google" id="ProtNLM"/>
    </source>
</evidence>
<dbReference type="EMBL" id="BAAABM010000066">
    <property type="protein sequence ID" value="GAA0367576.1"/>
    <property type="molecule type" value="Genomic_DNA"/>
</dbReference>
<sequence>MTTSDNALNWQVHHQKLSAAADGAYELARGLRRTISETAAGCLAVTAGHQGFACMDTLARLHEAHSAHFEGHALDADELTRRFLNTGTSYTGAEHAAWEAVGQVRQLAESEREV</sequence>
<dbReference type="RefSeq" id="WP_252799248.1">
    <property type="nucleotide sequence ID" value="NZ_BAAABM010000066.1"/>
</dbReference>
<comment type="caution">
    <text evidence="1">The sequence shown here is derived from an EMBL/GenBank/DDBJ whole genome shotgun (WGS) entry which is preliminary data.</text>
</comment>
<name>A0ABN0XM12_9ACTN</name>
<accession>A0ABN0XM12</accession>
<keyword evidence="2" id="KW-1185">Reference proteome</keyword>
<organism evidence="1 2">
    <name type="scientific">Actinoallomurus spadix</name>
    <dbReference type="NCBI Taxonomy" id="79912"/>
    <lineage>
        <taxon>Bacteria</taxon>
        <taxon>Bacillati</taxon>
        <taxon>Actinomycetota</taxon>
        <taxon>Actinomycetes</taxon>
        <taxon>Streptosporangiales</taxon>
        <taxon>Thermomonosporaceae</taxon>
        <taxon>Actinoallomurus</taxon>
    </lineage>
</organism>
<evidence type="ECO:0000313" key="2">
    <source>
        <dbReference type="Proteomes" id="UP001501822"/>
    </source>
</evidence>
<reference evidence="1 2" key="1">
    <citation type="journal article" date="2019" name="Int. J. Syst. Evol. Microbiol.">
        <title>The Global Catalogue of Microorganisms (GCM) 10K type strain sequencing project: providing services to taxonomists for standard genome sequencing and annotation.</title>
        <authorList>
            <consortium name="The Broad Institute Genomics Platform"/>
            <consortium name="The Broad Institute Genome Sequencing Center for Infectious Disease"/>
            <person name="Wu L."/>
            <person name="Ma J."/>
        </authorList>
    </citation>
    <scope>NUCLEOTIDE SEQUENCE [LARGE SCALE GENOMIC DNA]</scope>
    <source>
        <strain evidence="1 2">JCM 3146</strain>
    </source>
</reference>
<proteinExistence type="predicted"/>
<evidence type="ECO:0000313" key="1">
    <source>
        <dbReference type="EMBL" id="GAA0367576.1"/>
    </source>
</evidence>
<gene>
    <name evidence="1" type="ORF">GCM10010151_66880</name>
</gene>
<dbReference type="Proteomes" id="UP001501822">
    <property type="component" value="Unassembled WGS sequence"/>
</dbReference>